<gene>
    <name evidence="3" type="ORF">Anas_05079</name>
</gene>
<reference evidence="3 4" key="1">
    <citation type="journal article" date="2019" name="PLoS Biol.">
        <title>Sex chromosomes control vertical transmission of feminizing Wolbachia symbionts in an isopod.</title>
        <authorList>
            <person name="Becking T."/>
            <person name="Chebbi M.A."/>
            <person name="Giraud I."/>
            <person name="Moumen B."/>
            <person name="Laverre T."/>
            <person name="Caubet Y."/>
            <person name="Peccoud J."/>
            <person name="Gilbert C."/>
            <person name="Cordaux R."/>
        </authorList>
    </citation>
    <scope>NUCLEOTIDE SEQUENCE [LARGE SCALE GENOMIC DNA]</scope>
    <source>
        <strain evidence="3">ANa2</strain>
        <tissue evidence="3">Whole body excluding digestive tract and cuticle</tissue>
    </source>
</reference>
<proteinExistence type="predicted"/>
<evidence type="ECO:0000256" key="1">
    <source>
        <dbReference type="SAM" id="SignalP"/>
    </source>
</evidence>
<dbReference type="GO" id="GO:0008061">
    <property type="term" value="F:chitin binding"/>
    <property type="evidence" value="ECO:0007669"/>
    <property type="project" value="InterPro"/>
</dbReference>
<dbReference type="PROSITE" id="PS50940">
    <property type="entry name" value="CHIT_BIND_II"/>
    <property type="match status" value="1"/>
</dbReference>
<organism evidence="3 4">
    <name type="scientific">Armadillidium nasatum</name>
    <dbReference type="NCBI Taxonomy" id="96803"/>
    <lineage>
        <taxon>Eukaryota</taxon>
        <taxon>Metazoa</taxon>
        <taxon>Ecdysozoa</taxon>
        <taxon>Arthropoda</taxon>
        <taxon>Crustacea</taxon>
        <taxon>Multicrustacea</taxon>
        <taxon>Malacostraca</taxon>
        <taxon>Eumalacostraca</taxon>
        <taxon>Peracarida</taxon>
        <taxon>Isopoda</taxon>
        <taxon>Oniscidea</taxon>
        <taxon>Crinocheta</taxon>
        <taxon>Armadillidiidae</taxon>
        <taxon>Armadillidium</taxon>
    </lineage>
</organism>
<dbReference type="OrthoDB" id="6329730at2759"/>
<keyword evidence="1" id="KW-0732">Signal</keyword>
<dbReference type="Gene3D" id="2.170.140.10">
    <property type="entry name" value="Chitin binding domain"/>
    <property type="match status" value="1"/>
</dbReference>
<keyword evidence="4" id="KW-1185">Reference proteome</keyword>
<sequence>MKGSLYILSLVIFIELASNEVYGFEPQVGTLPDDPCIDPWTACSNANVLLYKVYDPMDCHKYYQCIKDSEGNILPTDNPLSCDAGQYFNYAEQNCATEDIPCSKACINNDCLFSCSSSDGNIADPLDCGIFYVCIDGNQSPAVSCQRTSTLF</sequence>
<dbReference type="EMBL" id="SEYY01000703">
    <property type="protein sequence ID" value="KAB7506694.1"/>
    <property type="molecule type" value="Genomic_DNA"/>
</dbReference>
<dbReference type="Proteomes" id="UP000326759">
    <property type="component" value="Unassembled WGS sequence"/>
</dbReference>
<dbReference type="InterPro" id="IPR002557">
    <property type="entry name" value="Chitin-bd_dom"/>
</dbReference>
<feature type="signal peptide" evidence="1">
    <location>
        <begin position="1"/>
        <end position="23"/>
    </location>
</feature>
<evidence type="ECO:0000313" key="4">
    <source>
        <dbReference type="Proteomes" id="UP000326759"/>
    </source>
</evidence>
<protein>
    <recommendedName>
        <fullName evidence="2">Chitin-binding type-2 domain-containing protein</fullName>
    </recommendedName>
</protein>
<dbReference type="SUPFAM" id="SSF57625">
    <property type="entry name" value="Invertebrate chitin-binding proteins"/>
    <property type="match status" value="1"/>
</dbReference>
<dbReference type="AlphaFoldDB" id="A0A5N5TKJ5"/>
<accession>A0A5N5TKJ5</accession>
<evidence type="ECO:0000259" key="2">
    <source>
        <dbReference type="PROSITE" id="PS50940"/>
    </source>
</evidence>
<feature type="chain" id="PRO_5024458802" description="Chitin-binding type-2 domain-containing protein" evidence="1">
    <location>
        <begin position="24"/>
        <end position="152"/>
    </location>
</feature>
<feature type="domain" description="Chitin-binding type-2" evidence="2">
    <location>
        <begin position="40"/>
        <end position="104"/>
    </location>
</feature>
<evidence type="ECO:0000313" key="3">
    <source>
        <dbReference type="EMBL" id="KAB7506694.1"/>
    </source>
</evidence>
<dbReference type="GO" id="GO:0005576">
    <property type="term" value="C:extracellular region"/>
    <property type="evidence" value="ECO:0007669"/>
    <property type="project" value="InterPro"/>
</dbReference>
<name>A0A5N5TKJ5_9CRUS</name>
<dbReference type="InterPro" id="IPR036508">
    <property type="entry name" value="Chitin-bd_dom_sf"/>
</dbReference>
<comment type="caution">
    <text evidence="3">The sequence shown here is derived from an EMBL/GenBank/DDBJ whole genome shotgun (WGS) entry which is preliminary data.</text>
</comment>